<evidence type="ECO:0000313" key="3">
    <source>
        <dbReference type="EMBL" id="RAP75719.1"/>
    </source>
</evidence>
<dbReference type="Pfam" id="PF20085">
    <property type="entry name" value="TGL"/>
    <property type="match status" value="1"/>
</dbReference>
<dbReference type="RefSeq" id="WP_112881944.1">
    <property type="nucleotide sequence ID" value="NZ_QLUW01000002.1"/>
</dbReference>
<keyword evidence="4" id="KW-1185">Reference proteome</keyword>
<dbReference type="GO" id="GO:0003810">
    <property type="term" value="F:protein-glutamine gamma-glutamyltransferase activity"/>
    <property type="evidence" value="ECO:0007669"/>
    <property type="project" value="InterPro"/>
</dbReference>
<name>A0A328TYZ9_9BACL</name>
<protein>
    <submittedName>
        <fullName evidence="3">Protein-glutamine gamma-glutamyltransferase</fullName>
    </submittedName>
</protein>
<comment type="caution">
    <text evidence="3">The sequence shown here is derived from an EMBL/GenBank/DDBJ whole genome shotgun (WGS) entry which is preliminary data.</text>
</comment>
<dbReference type="OrthoDB" id="1845399at2"/>
<dbReference type="GO" id="GO:0030435">
    <property type="term" value="P:sporulation resulting in formation of a cellular spore"/>
    <property type="evidence" value="ECO:0007669"/>
    <property type="project" value="UniProtKB-KW"/>
</dbReference>
<keyword evidence="2" id="KW-0749">Sporulation</keyword>
<keyword evidence="1 3" id="KW-0808">Transferase</keyword>
<evidence type="ECO:0000313" key="4">
    <source>
        <dbReference type="Proteomes" id="UP000249260"/>
    </source>
</evidence>
<proteinExistence type="predicted"/>
<dbReference type="AlphaFoldDB" id="A0A328TYZ9"/>
<dbReference type="Proteomes" id="UP000249260">
    <property type="component" value="Unassembled WGS sequence"/>
</dbReference>
<sequence>MQFEPTLRANIIKAAKALSRGGAEFETFRTSFCNQDYWILTNEGGFLLRKSETPSEGIQDIFSNGKKYGFECATAIIIIIYKGVLDTLGNDQFNKLFPNLHLYSWQIDSDLGLIQEHAPSANAQPGDVLYFKNPEVDPEEMEWRGENVIKIDDDLFFGHGIGIKNAKGIIRALNKHRVPQATESAYLEDQFIYPDFDNLSKYAPADMRKFSHKAGRPNPNAVCARIGARKYIRN</sequence>
<gene>
    <name evidence="3" type="ORF">DL346_09700</name>
</gene>
<reference evidence="3 4" key="1">
    <citation type="submission" date="2018-06" db="EMBL/GenBank/DDBJ databases">
        <title>Paenibacillus montanisoli sp. nov., isolated from mountain area soil.</title>
        <authorList>
            <person name="Wu M."/>
        </authorList>
    </citation>
    <scope>NUCLEOTIDE SEQUENCE [LARGE SCALE GENOMIC DNA]</scope>
    <source>
        <strain evidence="3 4">RA17</strain>
    </source>
</reference>
<evidence type="ECO:0000256" key="2">
    <source>
        <dbReference type="ARBA" id="ARBA00022969"/>
    </source>
</evidence>
<dbReference type="EMBL" id="QLUW01000002">
    <property type="protein sequence ID" value="RAP75719.1"/>
    <property type="molecule type" value="Genomic_DNA"/>
</dbReference>
<evidence type="ECO:0000256" key="1">
    <source>
        <dbReference type="ARBA" id="ARBA00022679"/>
    </source>
</evidence>
<dbReference type="InterPro" id="IPR020916">
    <property type="entry name" value="Gln_gamma-glutamylTfrase_bac"/>
</dbReference>
<organism evidence="3 4">
    <name type="scientific">Paenibacillus montanisoli</name>
    <dbReference type="NCBI Taxonomy" id="2081970"/>
    <lineage>
        <taxon>Bacteria</taxon>
        <taxon>Bacillati</taxon>
        <taxon>Bacillota</taxon>
        <taxon>Bacilli</taxon>
        <taxon>Bacillales</taxon>
        <taxon>Paenibacillaceae</taxon>
        <taxon>Paenibacillus</taxon>
    </lineage>
</organism>
<accession>A0A328TYZ9</accession>